<dbReference type="PROSITE" id="PS50157">
    <property type="entry name" value="ZINC_FINGER_C2H2_2"/>
    <property type="match status" value="2"/>
</dbReference>
<feature type="domain" description="Myb-like" evidence="7">
    <location>
        <begin position="55"/>
        <end position="105"/>
    </location>
</feature>
<keyword evidence="5" id="KW-0862">Zinc</keyword>
<keyword evidence="5" id="KW-0479">Metal-binding</keyword>
<dbReference type="GO" id="GO:0000978">
    <property type="term" value="F:RNA polymerase II cis-regulatory region sequence-specific DNA binding"/>
    <property type="evidence" value="ECO:0007669"/>
    <property type="project" value="TreeGrafter"/>
</dbReference>
<reference evidence="11" key="1">
    <citation type="journal article" date="2014" name="Proc. Natl. Acad. Sci. U.S.A.">
        <title>Extensive sampling of basidiomycete genomes demonstrates inadequacy of the white-rot/brown-rot paradigm for wood decay fungi.</title>
        <authorList>
            <person name="Riley R."/>
            <person name="Salamov A.A."/>
            <person name="Brown D.W."/>
            <person name="Nagy L.G."/>
            <person name="Floudas D."/>
            <person name="Held B.W."/>
            <person name="Levasseur A."/>
            <person name="Lombard V."/>
            <person name="Morin E."/>
            <person name="Otillar R."/>
            <person name="Lindquist E.A."/>
            <person name="Sun H."/>
            <person name="LaButti K.M."/>
            <person name="Schmutz J."/>
            <person name="Jabbour D."/>
            <person name="Luo H."/>
            <person name="Baker S.E."/>
            <person name="Pisabarro A.G."/>
            <person name="Walton J.D."/>
            <person name="Blanchette R.A."/>
            <person name="Henrissat B."/>
            <person name="Martin F."/>
            <person name="Cullen D."/>
            <person name="Hibbett D.S."/>
            <person name="Grigoriev I.V."/>
        </authorList>
    </citation>
    <scope>NUCLEOTIDE SEQUENCE [LARGE SCALE GENOMIC DNA]</scope>
    <source>
        <strain evidence="11">CBS 339.88</strain>
    </source>
</reference>
<keyword evidence="3" id="KW-0804">Transcription</keyword>
<feature type="domain" description="C2H2-type" evidence="8">
    <location>
        <begin position="526"/>
        <end position="553"/>
    </location>
</feature>
<protein>
    <submittedName>
        <fullName evidence="10">Uncharacterized protein</fullName>
    </submittedName>
</protein>
<dbReference type="EMBL" id="KL142367">
    <property type="protein sequence ID" value="KDR84868.1"/>
    <property type="molecule type" value="Genomic_DNA"/>
</dbReference>
<evidence type="ECO:0000313" key="10">
    <source>
        <dbReference type="EMBL" id="KDR84868.1"/>
    </source>
</evidence>
<dbReference type="STRING" id="685588.A0A067U0K4"/>
<feature type="domain" description="HTH myb-type" evidence="9">
    <location>
        <begin position="55"/>
        <end position="109"/>
    </location>
</feature>
<dbReference type="Pfam" id="PF00249">
    <property type="entry name" value="Myb_DNA-binding"/>
    <property type="match status" value="1"/>
</dbReference>
<dbReference type="PROSITE" id="PS50090">
    <property type="entry name" value="MYB_LIKE"/>
    <property type="match status" value="3"/>
</dbReference>
<dbReference type="InterPro" id="IPR013087">
    <property type="entry name" value="Znf_C2H2_type"/>
</dbReference>
<dbReference type="InterPro" id="IPR017930">
    <property type="entry name" value="Myb_dom"/>
</dbReference>
<dbReference type="GO" id="GO:0019185">
    <property type="term" value="C:snRNA-activating protein complex"/>
    <property type="evidence" value="ECO:0007669"/>
    <property type="project" value="TreeGrafter"/>
</dbReference>
<dbReference type="Pfam" id="PF13921">
    <property type="entry name" value="Myb_DNA-bind_6"/>
    <property type="match status" value="1"/>
</dbReference>
<dbReference type="CDD" id="cd00167">
    <property type="entry name" value="SANT"/>
    <property type="match status" value="3"/>
</dbReference>
<dbReference type="Proteomes" id="UP000027222">
    <property type="component" value="Unassembled WGS sequence"/>
</dbReference>
<organism evidence="10 11">
    <name type="scientific">Galerina marginata (strain CBS 339.88)</name>
    <dbReference type="NCBI Taxonomy" id="685588"/>
    <lineage>
        <taxon>Eukaryota</taxon>
        <taxon>Fungi</taxon>
        <taxon>Dikarya</taxon>
        <taxon>Basidiomycota</taxon>
        <taxon>Agaricomycotina</taxon>
        <taxon>Agaricomycetes</taxon>
        <taxon>Agaricomycetidae</taxon>
        <taxon>Agaricales</taxon>
        <taxon>Agaricineae</taxon>
        <taxon>Strophariaceae</taxon>
        <taxon>Galerina</taxon>
    </lineage>
</organism>
<feature type="domain" description="HTH myb-type" evidence="9">
    <location>
        <begin position="2"/>
        <end position="50"/>
    </location>
</feature>
<dbReference type="InterPro" id="IPR001005">
    <property type="entry name" value="SANT/Myb"/>
</dbReference>
<dbReference type="OrthoDB" id="2143914at2759"/>
<keyword evidence="4" id="KW-0539">Nucleus</keyword>
<keyword evidence="2" id="KW-0238">DNA-binding</keyword>
<feature type="domain" description="HTH myb-type" evidence="9">
    <location>
        <begin position="110"/>
        <end position="159"/>
    </location>
</feature>
<dbReference type="Gene3D" id="3.30.160.60">
    <property type="entry name" value="Classic Zinc Finger"/>
    <property type="match status" value="1"/>
</dbReference>
<dbReference type="GO" id="GO:0008270">
    <property type="term" value="F:zinc ion binding"/>
    <property type="evidence" value="ECO:0007669"/>
    <property type="project" value="UniProtKB-KW"/>
</dbReference>
<keyword evidence="5" id="KW-0863">Zinc-finger</keyword>
<keyword evidence="11" id="KW-1185">Reference proteome</keyword>
<dbReference type="SMART" id="SM00717">
    <property type="entry name" value="SANT"/>
    <property type="match status" value="3"/>
</dbReference>
<evidence type="ECO:0000259" key="9">
    <source>
        <dbReference type="PROSITE" id="PS51294"/>
    </source>
</evidence>
<dbReference type="PROSITE" id="PS51294">
    <property type="entry name" value="HTH_MYB"/>
    <property type="match status" value="3"/>
</dbReference>
<keyword evidence="1" id="KW-0805">Transcription regulation</keyword>
<feature type="compositionally biased region" description="Basic and acidic residues" evidence="6">
    <location>
        <begin position="212"/>
        <end position="225"/>
    </location>
</feature>
<dbReference type="HOGENOM" id="CLU_021970_0_0_1"/>
<accession>A0A067U0K4</accession>
<feature type="domain" description="Myb-like" evidence="7">
    <location>
        <begin position="106"/>
        <end position="155"/>
    </location>
</feature>
<gene>
    <name evidence="10" type="ORF">GALMADRAFT_217949</name>
</gene>
<dbReference type="GO" id="GO:0042796">
    <property type="term" value="P:snRNA transcription by RNA polymerase III"/>
    <property type="evidence" value="ECO:0007669"/>
    <property type="project" value="TreeGrafter"/>
</dbReference>
<feature type="region of interest" description="Disordered" evidence="6">
    <location>
        <begin position="413"/>
        <end position="460"/>
    </location>
</feature>
<feature type="region of interest" description="Disordered" evidence="6">
    <location>
        <begin position="565"/>
        <end position="589"/>
    </location>
</feature>
<evidence type="ECO:0000259" key="7">
    <source>
        <dbReference type="PROSITE" id="PS50090"/>
    </source>
</evidence>
<dbReference type="SMART" id="SM00355">
    <property type="entry name" value="ZnF_C2H2"/>
    <property type="match status" value="3"/>
</dbReference>
<evidence type="ECO:0000256" key="5">
    <source>
        <dbReference type="PROSITE-ProRule" id="PRU00042"/>
    </source>
</evidence>
<evidence type="ECO:0000256" key="1">
    <source>
        <dbReference type="ARBA" id="ARBA00023015"/>
    </source>
</evidence>
<dbReference type="AlphaFoldDB" id="A0A067U0K4"/>
<dbReference type="PANTHER" id="PTHR46621">
    <property type="entry name" value="SNRNA-ACTIVATING PROTEIN COMPLEX SUBUNIT 4"/>
    <property type="match status" value="1"/>
</dbReference>
<dbReference type="PROSITE" id="PS00028">
    <property type="entry name" value="ZINC_FINGER_C2H2_1"/>
    <property type="match status" value="1"/>
</dbReference>
<feature type="compositionally biased region" description="Polar residues" evidence="6">
    <location>
        <begin position="565"/>
        <end position="579"/>
    </location>
</feature>
<sequence>MAERIVSRPWSEEEDLLLRQAVAHYGENDNWKTIALSIPGRTNKACRKRWLHSLQPNVKKSAWTPSEDKMLLELYESFGPKWSAIARQIPGRTDDACSKRYREALDPNLKKDQWTQEEDELLVEVYNRIGGKWGQVGQELQRSGLGCRNRWRLLERKKAARSSQDASPSHAIHVQELSAVLDDPSQLPREEPTQVHWPPYYPPEAYPTFPIDEDHRPSHLFRDPTPEALDIPDPKVAPFQFSSSSLSAALSDPPRPPPPLPPVSVFSTPELLIHDIQTDTERQPSLSPLSQCNGIPEMNDILMPLDGCGQLAMDQTQIPYESDTFHSFPLRQPSDPVYYSASPISITSEISRTTLDPLINFSFWKPRMMEYDFDSPRSAFDGSLFNDGHDELSSSSSTPYIFSSSLSPTSSPLPTSLLDLPNAEQPSSSSLLFSPANDVSPGNTRRPRKTTSSRKPKPTIKVPVATRLSSTLPLSTDPNVRPYACGRPQCWPSTEPTSSSCFLTSAELLEHSKEQHPEENAAEKPYRCALLGCGKSWKSINGLQYHLQISTAHFKNALFSRFSAQQPSTPVLNTPSSTDGDLEDSEPERKYACPQPGCYKAYRQPSGLRYHVKYGHPPDMPAQLSVVPPALERQIPTKSKKLRPKPISEPVPS</sequence>
<dbReference type="GO" id="GO:0001006">
    <property type="term" value="F:RNA polymerase III type 3 promoter sequence-specific DNA binding"/>
    <property type="evidence" value="ECO:0007669"/>
    <property type="project" value="TreeGrafter"/>
</dbReference>
<evidence type="ECO:0000259" key="8">
    <source>
        <dbReference type="PROSITE" id="PS50157"/>
    </source>
</evidence>
<dbReference type="InterPro" id="IPR009057">
    <property type="entry name" value="Homeodomain-like_sf"/>
</dbReference>
<name>A0A067U0K4_GALM3</name>
<dbReference type="Gene3D" id="1.10.10.60">
    <property type="entry name" value="Homeodomain-like"/>
    <property type="match status" value="3"/>
</dbReference>
<evidence type="ECO:0000256" key="2">
    <source>
        <dbReference type="ARBA" id="ARBA00023125"/>
    </source>
</evidence>
<feature type="region of interest" description="Disordered" evidence="6">
    <location>
        <begin position="621"/>
        <end position="653"/>
    </location>
</feature>
<evidence type="ECO:0000256" key="3">
    <source>
        <dbReference type="ARBA" id="ARBA00023163"/>
    </source>
</evidence>
<dbReference type="GO" id="GO:0042795">
    <property type="term" value="P:snRNA transcription by RNA polymerase II"/>
    <property type="evidence" value="ECO:0007669"/>
    <property type="project" value="TreeGrafter"/>
</dbReference>
<feature type="compositionally biased region" description="Basic residues" evidence="6">
    <location>
        <begin position="445"/>
        <end position="458"/>
    </location>
</feature>
<dbReference type="SUPFAM" id="SSF46689">
    <property type="entry name" value="Homeodomain-like"/>
    <property type="match status" value="2"/>
</dbReference>
<feature type="region of interest" description="Disordered" evidence="6">
    <location>
        <begin position="181"/>
        <end position="236"/>
    </location>
</feature>
<dbReference type="InterPro" id="IPR051575">
    <property type="entry name" value="Myb-like_DNA-bd"/>
</dbReference>
<evidence type="ECO:0000313" key="11">
    <source>
        <dbReference type="Proteomes" id="UP000027222"/>
    </source>
</evidence>
<proteinExistence type="predicted"/>
<evidence type="ECO:0000256" key="6">
    <source>
        <dbReference type="SAM" id="MobiDB-lite"/>
    </source>
</evidence>
<dbReference type="PANTHER" id="PTHR46621:SF1">
    <property type="entry name" value="SNRNA-ACTIVATING PROTEIN COMPLEX SUBUNIT 4"/>
    <property type="match status" value="1"/>
</dbReference>
<feature type="domain" description="Myb-like" evidence="7">
    <location>
        <begin position="2"/>
        <end position="54"/>
    </location>
</feature>
<feature type="domain" description="C2H2-type" evidence="8">
    <location>
        <begin position="591"/>
        <end position="621"/>
    </location>
</feature>
<evidence type="ECO:0000256" key="4">
    <source>
        <dbReference type="ARBA" id="ARBA00023242"/>
    </source>
</evidence>